<dbReference type="Proteomes" id="UP000019471">
    <property type="component" value="Unassembled WGS sequence"/>
</dbReference>
<feature type="coiled-coil region" evidence="2">
    <location>
        <begin position="35"/>
        <end position="62"/>
    </location>
</feature>
<dbReference type="SUPFAM" id="SSF52540">
    <property type="entry name" value="P-loop containing nucleoside triphosphate hydrolases"/>
    <property type="match status" value="1"/>
</dbReference>
<dbReference type="InterPro" id="IPR027417">
    <property type="entry name" value="P-loop_NTPase"/>
</dbReference>
<feature type="domain" description="Nephrocystin 3-like N-terminal" evidence="3">
    <location>
        <begin position="311"/>
        <end position="491"/>
    </location>
</feature>
<dbReference type="EMBL" id="AMGX01000056">
    <property type="protein sequence ID" value="EXJ53333.1"/>
    <property type="molecule type" value="Genomic_DNA"/>
</dbReference>
<dbReference type="PANTHER" id="PTHR10039:SF5">
    <property type="entry name" value="NACHT DOMAIN-CONTAINING PROTEIN"/>
    <property type="match status" value="1"/>
</dbReference>
<dbReference type="OrthoDB" id="443402at2759"/>
<dbReference type="InterPro" id="IPR056693">
    <property type="entry name" value="DUF7791"/>
</dbReference>
<evidence type="ECO:0000256" key="2">
    <source>
        <dbReference type="SAM" id="Coils"/>
    </source>
</evidence>
<dbReference type="Pfam" id="PF24883">
    <property type="entry name" value="NPHP3_N"/>
    <property type="match status" value="1"/>
</dbReference>
<dbReference type="HOGENOM" id="CLU_011990_0_0_1"/>
<dbReference type="AlphaFoldDB" id="W9VD11"/>
<sequence>MDPITALALACNVTQLVEQAIEAASVCKEIYERGALDENNKIEEYANDIAAANKDLEATLKAQKVTPSTHPARLQRVVNDATATTAELKKVLNQLKLSKKQGNKQIGGAFRATLKAIFKRGVIESLRQKLEQQDAALRSAILKDLYIRTGQVDLTRKDEFKVLSQGQKDAIAQVLGSLQAVSNDLVASVKASETVLAARLTSQDVQLERSMRMLSTDIPATVRGAEARLVDRFDGQDSLLKDAAQKHNMQTKYFQDQAEDALRDRLLDALAFPEMNERRNMIEGRVVDFGKTYAWVFNPPNEEARIFRNQQRHAFVEWLRTGQEVFWINGKPGSGKSTLMDFIYQNLQSGRQGLVHLEAWAQPQPVRLLSFWFFRPAASRLLKSLDGFWRSLCFQILDMDADIVRKIRADMNHSAPDSLRACLVESGSRAQSWTNIELKSWLRYLLTHSVFNYFLLIDGLDEVLNDPEGLLDAIQFITQSSNKIKICCSSRPEAPFPRALQKYPSLRLQDFNGTDIRAHCNVRLATTRAALFAEEVAFRAEGVFLWAYLVVEDLRIAASQGDDQDDLKRRLKECPGEMNELFMFLLERQDKFYAKHPKPYLRLADVATRGHTKLTLFEMLVASQEQEMLRCNFPDNLDTQFLASLDAMAENFEANVIARCAGLVEFHPHFGLDFSKTFPSLVKMRKLELRFIHRSAQDFVVDSEAGAALLQSCNISEQEALRRLMTASAVSFLISKNVAYLANIMSYGREINRAFWTDFDSRVMDNVFRAAQRRLLPRLPPPLSEDKDENRWLADRTYALDIVCPHLSPLQNVVFSYAVGWGLIPYLEARLSTLDPDELRLVAGFGACLSLSDTNTQRCGYETRNDILAMLKPHLSWTQTPLLCHRWDKACYVRVARPVWQCSLYTELDLAESATALCHYLQFLYNSLSSTDGETLRILAYLIYHDYETLSIFAEPDEPMELVMESVEEFDVFKIHIILHEPSQGGPFRLEFYQHFPRGLGRFCEIEATVNEGLQQLFSGCIPASSVEDLIMANLNHHLTSLSAEEIAKVLSNRGSERRYGRSYIFSNRQFHYETKDGRERWEQRLKSGIFNMDFEAGPEQDPILKEIMKMLQCH</sequence>
<organism evidence="5 6">
    <name type="scientific">Cladophialophora psammophila CBS 110553</name>
    <dbReference type="NCBI Taxonomy" id="1182543"/>
    <lineage>
        <taxon>Eukaryota</taxon>
        <taxon>Fungi</taxon>
        <taxon>Dikarya</taxon>
        <taxon>Ascomycota</taxon>
        <taxon>Pezizomycotina</taxon>
        <taxon>Eurotiomycetes</taxon>
        <taxon>Chaetothyriomycetidae</taxon>
        <taxon>Chaetothyriales</taxon>
        <taxon>Herpotrichiellaceae</taxon>
        <taxon>Cladophialophora</taxon>
    </lineage>
</organism>
<dbReference type="eggNOG" id="ENOG502SHWY">
    <property type="taxonomic scope" value="Eukaryota"/>
</dbReference>
<evidence type="ECO:0000259" key="3">
    <source>
        <dbReference type="Pfam" id="PF24883"/>
    </source>
</evidence>
<evidence type="ECO:0000259" key="4">
    <source>
        <dbReference type="Pfam" id="PF25053"/>
    </source>
</evidence>
<dbReference type="GeneID" id="19198109"/>
<evidence type="ECO:0000313" key="6">
    <source>
        <dbReference type="Proteomes" id="UP000019471"/>
    </source>
</evidence>
<evidence type="ECO:0000313" key="5">
    <source>
        <dbReference type="EMBL" id="EXJ53333.1"/>
    </source>
</evidence>
<dbReference type="Gene3D" id="3.40.50.300">
    <property type="entry name" value="P-loop containing nucleotide triphosphate hydrolases"/>
    <property type="match status" value="1"/>
</dbReference>
<dbReference type="STRING" id="1182543.W9VD11"/>
<gene>
    <name evidence="5" type="ORF">A1O5_13426</name>
</gene>
<evidence type="ECO:0000256" key="1">
    <source>
        <dbReference type="ARBA" id="ARBA00022737"/>
    </source>
</evidence>
<name>W9VD11_9EURO</name>
<keyword evidence="6" id="KW-1185">Reference proteome</keyword>
<dbReference type="Pfam" id="PF25053">
    <property type="entry name" value="DUF7791"/>
    <property type="match status" value="1"/>
</dbReference>
<comment type="caution">
    <text evidence="5">The sequence shown here is derived from an EMBL/GenBank/DDBJ whole genome shotgun (WGS) entry which is preliminary data.</text>
</comment>
<protein>
    <submittedName>
        <fullName evidence="5">Uncharacterized protein</fullName>
    </submittedName>
</protein>
<keyword evidence="1" id="KW-0677">Repeat</keyword>
<dbReference type="RefSeq" id="XP_007752182.1">
    <property type="nucleotide sequence ID" value="XM_007753992.1"/>
</dbReference>
<dbReference type="PANTHER" id="PTHR10039">
    <property type="entry name" value="AMELOGENIN"/>
    <property type="match status" value="1"/>
</dbReference>
<reference evidence="5 6" key="1">
    <citation type="submission" date="2013-03" db="EMBL/GenBank/DDBJ databases">
        <title>The Genome Sequence of Cladophialophora psammophila CBS 110553.</title>
        <authorList>
            <consortium name="The Broad Institute Genomics Platform"/>
            <person name="Cuomo C."/>
            <person name="de Hoog S."/>
            <person name="Gorbushina A."/>
            <person name="Walker B."/>
            <person name="Young S.K."/>
            <person name="Zeng Q."/>
            <person name="Gargeya S."/>
            <person name="Fitzgerald M."/>
            <person name="Haas B."/>
            <person name="Abouelleil A."/>
            <person name="Allen A.W."/>
            <person name="Alvarado L."/>
            <person name="Arachchi H.M."/>
            <person name="Berlin A.M."/>
            <person name="Chapman S.B."/>
            <person name="Gainer-Dewar J."/>
            <person name="Goldberg J."/>
            <person name="Griggs A."/>
            <person name="Gujja S."/>
            <person name="Hansen M."/>
            <person name="Howarth C."/>
            <person name="Imamovic A."/>
            <person name="Ireland A."/>
            <person name="Larimer J."/>
            <person name="McCowan C."/>
            <person name="Murphy C."/>
            <person name="Pearson M."/>
            <person name="Poon T.W."/>
            <person name="Priest M."/>
            <person name="Roberts A."/>
            <person name="Saif S."/>
            <person name="Shea T."/>
            <person name="Sisk P."/>
            <person name="Sykes S."/>
            <person name="Wortman J."/>
            <person name="Nusbaum C."/>
            <person name="Birren B."/>
        </authorList>
    </citation>
    <scope>NUCLEOTIDE SEQUENCE [LARGE SCALE GENOMIC DNA]</scope>
    <source>
        <strain evidence="5 6">CBS 110553</strain>
    </source>
</reference>
<dbReference type="InterPro" id="IPR056884">
    <property type="entry name" value="NPHP3-like_N"/>
</dbReference>
<proteinExistence type="predicted"/>
<accession>W9VD11</accession>
<keyword evidence="2" id="KW-0175">Coiled coil</keyword>
<feature type="domain" description="DUF7791" evidence="4">
    <location>
        <begin position="591"/>
        <end position="714"/>
    </location>
</feature>